<evidence type="ECO:0000313" key="2">
    <source>
        <dbReference type="EMBL" id="KAG7498404.1"/>
    </source>
</evidence>
<feature type="compositionally biased region" description="Low complexity" evidence="1">
    <location>
        <begin position="470"/>
        <end position="490"/>
    </location>
</feature>
<feature type="compositionally biased region" description="Low complexity" evidence="1">
    <location>
        <begin position="1032"/>
        <end position="1044"/>
    </location>
</feature>
<feature type="region of interest" description="Disordered" evidence="1">
    <location>
        <begin position="616"/>
        <end position="1012"/>
    </location>
</feature>
<feature type="compositionally biased region" description="Low complexity" evidence="1">
    <location>
        <begin position="889"/>
        <end position="900"/>
    </location>
</feature>
<dbReference type="PANTHER" id="PTHR21510">
    <property type="entry name" value="AKNA DOMAIN-CONTAINING PROTEIN"/>
    <property type="match status" value="1"/>
</dbReference>
<feature type="region of interest" description="Disordered" evidence="1">
    <location>
        <begin position="1032"/>
        <end position="1064"/>
    </location>
</feature>
<evidence type="ECO:0000256" key="1">
    <source>
        <dbReference type="SAM" id="MobiDB-lite"/>
    </source>
</evidence>
<feature type="compositionally biased region" description="Low complexity" evidence="1">
    <location>
        <begin position="675"/>
        <end position="694"/>
    </location>
</feature>
<dbReference type="GO" id="GO:0001837">
    <property type="term" value="P:epithelial to mesenchymal transition"/>
    <property type="evidence" value="ECO:0007669"/>
    <property type="project" value="TreeGrafter"/>
</dbReference>
<dbReference type="GO" id="GO:0005813">
    <property type="term" value="C:centrosome"/>
    <property type="evidence" value="ECO:0007669"/>
    <property type="project" value="TreeGrafter"/>
</dbReference>
<dbReference type="GO" id="GO:0021849">
    <property type="term" value="P:neuroblast division in subventricular zone"/>
    <property type="evidence" value="ECO:0007669"/>
    <property type="project" value="TreeGrafter"/>
</dbReference>
<sequence length="1103" mass="120986">MVTEAPASVHFSLAVFTATEERPLLLLLLECVNLPPCVLRERGTAEASPPADEPCEEFVTMSHHQSPHPPGIDAETFPNMDIAESLGSLESSLLESEDEEELHLESFTAPVFTDKPKVIKSGKRASPDASSRQEPRTPGATIMKSDSLRNLCLRKTPDFSKVLPRVHVPKDSKPSVCRRPSARESPSPELHLNPADYVKEALLNTSDVVSNPKVQKTIITLVERLQEDYSKLLIKHAEAENTIDRLRFGAKVNLFSEPPKPSCSVPSELSQHASRSMTLDFPQAQRPELGSASPQTNGHGAEPSLFSDTSALSSSAHHGLNMGQHAAQTLHNQAAKFLQQLLTFEDLLKTKTPPPFQQMKGLLHLFEELNSLEMGYLLARDEHKLQQQCGDDVTPFDCERDLEEQIHQFRLHAEELKEQVEQTLHNKPTCETPPSPPPQSSPSYVHPEGEETRGHPQISPVSGAAESDGQESAVSSSSSSPQWSCTSFSPSHGAAAAAAAATAAQSTSPSVHRQHHHIWAELRKSNSSSLSSLAEIPAPERRESKLQPGSIRTAPPQDGLISPEMDSGFVGSESSRVTPAAAHSPLHQMASQRDLEQLICHARLCTKNLMEMMEGKMQEESACETPPTPPPPPQSTPPSSAVPSEAEEARRFSHVLPPPYASLKVGPGKTESDVQESSVVISSVSSSVGSNPASHRTSVHSTSLFTHPHPHPQPQPQPHSHPRSRPRPRPHAHPHHVQSSEMRESPSRSRSRHQMASQRPDERSWSDEFSEIRQTSWTPLKTSSVVRPKTPQSRMSENSQSDSFTKSFNSLYSSHLSSALPTPHRHGDSLRTTASRQVANHEPEEICSSDEFNELRRTARTPPKESHTVGQKTPQHHRGKPRLAVSFMQPSTSSSQSQPQMNKGLHSSPPAAPADETDSRNRQAPPFCVECSAHRRSERQVRGNRTSPSSSSSSSSSSSCLRCPRCGRLQPHRDTEPDSRRRPESRTHTRCQTAESPDGTTRSRRAVAPPPLPHCMIVGQPLLVYPLPVHVSPSSNSPGSSPGVTRGHDVSRLPPPPPVDQLSSLDSSLNRAIRAARRMRHTSRHMAHSQAQGLHYHKLLSHS</sequence>
<feature type="region of interest" description="Disordered" evidence="1">
    <location>
        <begin position="286"/>
        <end position="305"/>
    </location>
</feature>
<protein>
    <recommendedName>
        <fullName evidence="4">AT-hook transcription factor</fullName>
    </recommendedName>
</protein>
<evidence type="ECO:0008006" key="4">
    <source>
        <dbReference type="Google" id="ProtNLM"/>
    </source>
</evidence>
<feature type="compositionally biased region" description="Basic and acidic residues" evidence="1">
    <location>
        <begin position="932"/>
        <end position="941"/>
    </location>
</feature>
<feature type="compositionally biased region" description="Basic and acidic residues" evidence="1">
    <location>
        <begin position="853"/>
        <end position="867"/>
    </location>
</feature>
<dbReference type="InterPro" id="IPR052655">
    <property type="entry name" value="AKNA_Centrosome-Trans_reg"/>
</dbReference>
<feature type="compositionally biased region" description="Polar residues" evidence="1">
    <location>
        <begin position="772"/>
        <end position="806"/>
    </location>
</feature>
<feature type="compositionally biased region" description="Low complexity" evidence="1">
    <location>
        <begin position="807"/>
        <end position="820"/>
    </location>
</feature>
<feature type="compositionally biased region" description="Polar residues" evidence="1">
    <location>
        <begin position="264"/>
        <end position="276"/>
    </location>
</feature>
<feature type="compositionally biased region" description="Basic residues" evidence="1">
    <location>
        <begin position="720"/>
        <end position="736"/>
    </location>
</feature>
<dbReference type="Proteomes" id="UP000693946">
    <property type="component" value="Linkage Group LG21"/>
</dbReference>
<feature type="region of interest" description="Disordered" evidence="1">
    <location>
        <begin position="257"/>
        <end position="276"/>
    </location>
</feature>
<feature type="compositionally biased region" description="Polar residues" evidence="1">
    <location>
        <begin position="990"/>
        <end position="1000"/>
    </location>
</feature>
<evidence type="ECO:0000313" key="3">
    <source>
        <dbReference type="Proteomes" id="UP000693946"/>
    </source>
</evidence>
<keyword evidence="3" id="KW-1185">Reference proteome</keyword>
<dbReference type="GO" id="GO:0060234">
    <property type="term" value="P:neuroblast delamination"/>
    <property type="evidence" value="ECO:0007669"/>
    <property type="project" value="TreeGrafter"/>
</dbReference>
<feature type="compositionally biased region" description="Pro residues" evidence="1">
    <location>
        <begin position="626"/>
        <end position="636"/>
    </location>
</feature>
<proteinExistence type="predicted"/>
<feature type="region of interest" description="Disordered" evidence="1">
    <location>
        <begin position="420"/>
        <end position="490"/>
    </location>
</feature>
<feature type="compositionally biased region" description="Pro residues" evidence="1">
    <location>
        <begin position="431"/>
        <end position="440"/>
    </location>
</feature>
<gene>
    <name evidence="2" type="ORF">JOB18_007912</name>
</gene>
<name>A0AAV6QYK4_SOLSE</name>
<dbReference type="AlphaFoldDB" id="A0AAV6QYK4"/>
<accession>A0AAV6QYK4</accession>
<dbReference type="EMBL" id="JAGKHQ010000014">
    <property type="protein sequence ID" value="KAG7498404.1"/>
    <property type="molecule type" value="Genomic_DNA"/>
</dbReference>
<feature type="compositionally biased region" description="Low complexity" evidence="1">
    <location>
        <begin position="947"/>
        <end position="959"/>
    </location>
</feature>
<reference evidence="2 3" key="1">
    <citation type="journal article" date="2021" name="Sci. Rep.">
        <title>Chromosome anchoring in Senegalese sole (Solea senegalensis) reveals sex-associated markers and genome rearrangements in flatfish.</title>
        <authorList>
            <person name="Guerrero-Cozar I."/>
            <person name="Gomez-Garrido J."/>
            <person name="Berbel C."/>
            <person name="Martinez-Blanch J.F."/>
            <person name="Alioto T."/>
            <person name="Claros M.G."/>
            <person name="Gagnaire P.A."/>
            <person name="Manchado M."/>
        </authorList>
    </citation>
    <scope>NUCLEOTIDE SEQUENCE [LARGE SCALE GENOMIC DNA]</scope>
    <source>
        <strain evidence="2">Sse05_10M</strain>
    </source>
</reference>
<feature type="compositionally biased region" description="Basic and acidic residues" evidence="1">
    <location>
        <begin position="971"/>
        <end position="987"/>
    </location>
</feature>
<feature type="region of interest" description="Disordered" evidence="1">
    <location>
        <begin position="1082"/>
        <end position="1103"/>
    </location>
</feature>
<feature type="region of interest" description="Disordered" evidence="1">
    <location>
        <begin position="521"/>
        <end position="589"/>
    </location>
</feature>
<dbReference type="PANTHER" id="PTHR21510:SF15">
    <property type="entry name" value="MICROTUBULE ORGANIZATION PROTEIN AKNA"/>
    <property type="match status" value="1"/>
</dbReference>
<feature type="region of interest" description="Disordered" evidence="1">
    <location>
        <begin position="170"/>
        <end position="191"/>
    </location>
</feature>
<organism evidence="2 3">
    <name type="scientific">Solea senegalensis</name>
    <name type="common">Senegalese sole</name>
    <dbReference type="NCBI Taxonomy" id="28829"/>
    <lineage>
        <taxon>Eukaryota</taxon>
        <taxon>Metazoa</taxon>
        <taxon>Chordata</taxon>
        <taxon>Craniata</taxon>
        <taxon>Vertebrata</taxon>
        <taxon>Euteleostomi</taxon>
        <taxon>Actinopterygii</taxon>
        <taxon>Neopterygii</taxon>
        <taxon>Teleostei</taxon>
        <taxon>Neoteleostei</taxon>
        <taxon>Acanthomorphata</taxon>
        <taxon>Carangaria</taxon>
        <taxon>Pleuronectiformes</taxon>
        <taxon>Pleuronectoidei</taxon>
        <taxon>Soleidae</taxon>
        <taxon>Solea</taxon>
    </lineage>
</organism>
<feature type="region of interest" description="Disordered" evidence="1">
    <location>
        <begin position="118"/>
        <end position="143"/>
    </location>
</feature>
<comment type="caution">
    <text evidence="2">The sequence shown here is derived from an EMBL/GenBank/DDBJ whole genome shotgun (WGS) entry which is preliminary data.</text>
</comment>
<feature type="compositionally biased region" description="Polar residues" evidence="1">
    <location>
        <begin position="695"/>
        <end position="705"/>
    </location>
</feature>